<name>A0A1T4V2U6_9GAMM</name>
<proteinExistence type="predicted"/>
<organism evidence="2 3">
    <name type="scientific">Succinivibrio dextrinosolvens DSM 3072</name>
    <dbReference type="NCBI Taxonomy" id="1123324"/>
    <lineage>
        <taxon>Bacteria</taxon>
        <taxon>Pseudomonadati</taxon>
        <taxon>Pseudomonadota</taxon>
        <taxon>Gammaproteobacteria</taxon>
        <taxon>Aeromonadales</taxon>
        <taxon>Succinivibrionaceae</taxon>
        <taxon>Succinivibrio</taxon>
    </lineage>
</organism>
<evidence type="ECO:0000256" key="1">
    <source>
        <dbReference type="SAM" id="Phobius"/>
    </source>
</evidence>
<reference evidence="3" key="1">
    <citation type="submission" date="2017-02" db="EMBL/GenBank/DDBJ databases">
        <authorList>
            <person name="Varghese N."/>
            <person name="Submissions S."/>
        </authorList>
    </citation>
    <scope>NUCLEOTIDE SEQUENCE [LARGE SCALE GENOMIC DNA]</scope>
    <source>
        <strain evidence="3">DSM 3072</strain>
    </source>
</reference>
<protein>
    <recommendedName>
        <fullName evidence="4">ATP synthase I chain</fullName>
    </recommendedName>
</protein>
<feature type="transmembrane region" description="Helical" evidence="1">
    <location>
        <begin position="35"/>
        <end position="58"/>
    </location>
</feature>
<feature type="transmembrane region" description="Helical" evidence="1">
    <location>
        <begin position="78"/>
        <end position="99"/>
    </location>
</feature>
<evidence type="ECO:0000313" key="2">
    <source>
        <dbReference type="EMBL" id="SKA59269.1"/>
    </source>
</evidence>
<dbReference type="AlphaFoldDB" id="A0A1T4V2U6"/>
<sequence>MMHIDKKIIKIYVINFFLCALFCTVYSYFFDKNYLINIASVLDGFAVFSIIIFIYFYLANRNSSNKLLSPGFVVYELIYAFLLKFAVLIFLLTLSFKIFDLNNKMIILTFSYMVILRLIIYFKRGLNDNLR</sequence>
<dbReference type="EMBL" id="FUXX01000007">
    <property type="protein sequence ID" value="SKA59269.1"/>
    <property type="molecule type" value="Genomic_DNA"/>
</dbReference>
<dbReference type="Proteomes" id="UP000242432">
    <property type="component" value="Unassembled WGS sequence"/>
</dbReference>
<keyword evidence="1" id="KW-0812">Transmembrane</keyword>
<feature type="transmembrane region" description="Helical" evidence="1">
    <location>
        <begin position="12"/>
        <end position="29"/>
    </location>
</feature>
<keyword evidence="3" id="KW-1185">Reference proteome</keyword>
<accession>A0A1T4V2U6</accession>
<evidence type="ECO:0000313" key="3">
    <source>
        <dbReference type="Proteomes" id="UP000242432"/>
    </source>
</evidence>
<keyword evidence="1" id="KW-0472">Membrane</keyword>
<gene>
    <name evidence="2" type="ORF">SAMN02745213_00645</name>
</gene>
<dbReference type="STRING" id="83771.SAMN02910357_01742"/>
<evidence type="ECO:0008006" key="4">
    <source>
        <dbReference type="Google" id="ProtNLM"/>
    </source>
</evidence>
<feature type="transmembrane region" description="Helical" evidence="1">
    <location>
        <begin position="105"/>
        <end position="122"/>
    </location>
</feature>
<keyword evidence="1" id="KW-1133">Transmembrane helix</keyword>